<dbReference type="GO" id="GO:0004252">
    <property type="term" value="F:serine-type endopeptidase activity"/>
    <property type="evidence" value="ECO:0007669"/>
    <property type="project" value="InterPro"/>
</dbReference>
<feature type="domain" description="Peptidase S1" evidence="8">
    <location>
        <begin position="26"/>
        <end position="266"/>
    </location>
</feature>
<dbReference type="InterPro" id="IPR009003">
    <property type="entry name" value="Peptidase_S1_PA"/>
</dbReference>
<dbReference type="InterPro" id="IPR001254">
    <property type="entry name" value="Trypsin_dom"/>
</dbReference>
<dbReference type="Pfam" id="PF00089">
    <property type="entry name" value="Trypsin"/>
    <property type="match status" value="1"/>
</dbReference>
<dbReference type="InterPro" id="IPR001314">
    <property type="entry name" value="Peptidase_S1A"/>
</dbReference>
<dbReference type="PROSITE" id="PS50240">
    <property type="entry name" value="TRYPSIN_DOM"/>
    <property type="match status" value="1"/>
</dbReference>
<dbReference type="PROSITE" id="PS00134">
    <property type="entry name" value="TRYPSIN_HIS"/>
    <property type="match status" value="1"/>
</dbReference>
<dbReference type="GO" id="GO:0006508">
    <property type="term" value="P:proteolysis"/>
    <property type="evidence" value="ECO:0007669"/>
    <property type="project" value="UniProtKB-KW"/>
</dbReference>
<organism evidence="9 10">
    <name type="scientific">Plutella xylostella</name>
    <name type="common">Diamondback moth</name>
    <name type="synonym">Plutella maculipennis</name>
    <dbReference type="NCBI Taxonomy" id="51655"/>
    <lineage>
        <taxon>Eukaryota</taxon>
        <taxon>Metazoa</taxon>
        <taxon>Ecdysozoa</taxon>
        <taxon>Arthropoda</taxon>
        <taxon>Hexapoda</taxon>
        <taxon>Insecta</taxon>
        <taxon>Pterygota</taxon>
        <taxon>Neoptera</taxon>
        <taxon>Endopterygota</taxon>
        <taxon>Lepidoptera</taxon>
        <taxon>Glossata</taxon>
        <taxon>Ditrysia</taxon>
        <taxon>Yponomeutoidea</taxon>
        <taxon>Plutellidae</taxon>
        <taxon>Plutella</taxon>
    </lineage>
</organism>
<dbReference type="PROSITE" id="PS00135">
    <property type="entry name" value="TRYPSIN_SER"/>
    <property type="match status" value="1"/>
</dbReference>
<keyword evidence="1 6" id="KW-0645">Protease</keyword>
<accession>A0A8S4FN15</accession>
<evidence type="ECO:0000256" key="3">
    <source>
        <dbReference type="ARBA" id="ARBA00022825"/>
    </source>
</evidence>
<keyword evidence="10" id="KW-1185">Reference proteome</keyword>
<dbReference type="InterPro" id="IPR018114">
    <property type="entry name" value="TRYPSIN_HIS"/>
</dbReference>
<dbReference type="PRINTS" id="PR00722">
    <property type="entry name" value="CHYMOTRYPSIN"/>
</dbReference>
<keyword evidence="2 6" id="KW-0378">Hydrolase</keyword>
<dbReference type="SUPFAM" id="SSF50494">
    <property type="entry name" value="Trypsin-like serine proteases"/>
    <property type="match status" value="1"/>
</dbReference>
<name>A0A8S4FN15_PLUXY</name>
<dbReference type="FunFam" id="2.40.10.10:FF:000002">
    <property type="entry name" value="Transmembrane protease serine"/>
    <property type="match status" value="1"/>
</dbReference>
<dbReference type="Gene3D" id="2.40.10.10">
    <property type="entry name" value="Trypsin-like serine proteases"/>
    <property type="match status" value="1"/>
</dbReference>
<dbReference type="PANTHER" id="PTHR24276">
    <property type="entry name" value="POLYSERASE-RELATED"/>
    <property type="match status" value="1"/>
</dbReference>
<dbReference type="PANTHER" id="PTHR24276:SF91">
    <property type="entry name" value="AT26814P-RELATED"/>
    <property type="match status" value="1"/>
</dbReference>
<dbReference type="SMART" id="SM00020">
    <property type="entry name" value="Tryp_SPc"/>
    <property type="match status" value="1"/>
</dbReference>
<evidence type="ECO:0000256" key="6">
    <source>
        <dbReference type="RuleBase" id="RU363034"/>
    </source>
</evidence>
<evidence type="ECO:0000256" key="4">
    <source>
        <dbReference type="ARBA" id="ARBA00023157"/>
    </source>
</evidence>
<evidence type="ECO:0000313" key="10">
    <source>
        <dbReference type="Proteomes" id="UP000653454"/>
    </source>
</evidence>
<dbReference type="InterPro" id="IPR033116">
    <property type="entry name" value="TRYPSIN_SER"/>
</dbReference>
<comment type="caution">
    <text evidence="9">The sequence shown here is derived from an EMBL/GenBank/DDBJ whole genome shotgun (WGS) entry which is preliminary data.</text>
</comment>
<comment type="similarity">
    <text evidence="5">Belongs to the peptidase S1 family. CLIP subfamily.</text>
</comment>
<evidence type="ECO:0000313" key="9">
    <source>
        <dbReference type="EMBL" id="CAG9129030.1"/>
    </source>
</evidence>
<protein>
    <submittedName>
        <fullName evidence="9">(diamondback moth) hypothetical protein</fullName>
    </submittedName>
</protein>
<feature type="chain" id="PRO_5035805195" evidence="7">
    <location>
        <begin position="16"/>
        <end position="267"/>
    </location>
</feature>
<dbReference type="InterPro" id="IPR043504">
    <property type="entry name" value="Peptidase_S1_PA_chymotrypsin"/>
</dbReference>
<evidence type="ECO:0000256" key="5">
    <source>
        <dbReference type="ARBA" id="ARBA00024195"/>
    </source>
</evidence>
<dbReference type="EMBL" id="CAJHNJ030000037">
    <property type="protein sequence ID" value="CAG9129030.1"/>
    <property type="molecule type" value="Genomic_DNA"/>
</dbReference>
<dbReference type="CDD" id="cd00190">
    <property type="entry name" value="Tryp_SPc"/>
    <property type="match status" value="1"/>
</dbReference>
<evidence type="ECO:0000256" key="1">
    <source>
        <dbReference type="ARBA" id="ARBA00022670"/>
    </source>
</evidence>
<keyword evidence="7" id="KW-0732">Signal</keyword>
<feature type="signal peptide" evidence="7">
    <location>
        <begin position="1"/>
        <end position="15"/>
    </location>
</feature>
<proteinExistence type="inferred from homology"/>
<keyword evidence="4" id="KW-1015">Disulfide bond</keyword>
<evidence type="ECO:0000256" key="2">
    <source>
        <dbReference type="ARBA" id="ARBA00022801"/>
    </source>
</evidence>
<reference evidence="9" key="1">
    <citation type="submission" date="2020-11" db="EMBL/GenBank/DDBJ databases">
        <authorList>
            <person name="Whiteford S."/>
        </authorList>
    </citation>
    <scope>NUCLEOTIDE SEQUENCE</scope>
</reference>
<evidence type="ECO:0000256" key="7">
    <source>
        <dbReference type="SAM" id="SignalP"/>
    </source>
</evidence>
<dbReference type="InterPro" id="IPR050430">
    <property type="entry name" value="Peptidase_S1"/>
</dbReference>
<keyword evidence="3 6" id="KW-0720">Serine protease</keyword>
<dbReference type="Proteomes" id="UP000653454">
    <property type="component" value="Unassembled WGS sequence"/>
</dbReference>
<dbReference type="AlphaFoldDB" id="A0A8S4FN15"/>
<sequence length="267" mass="28561">MKCAIILTVISVAFAASVPEPTQQRIIGGSATTINKYPFAAHFQLLDGLIWDPHCGGSLLSNTVVLSAAHCFDFGFATSLYRVRLGSSSSISGGTLFSVASYVNHPEYKELDKDVAIVRLATPAVYSEVIRAARIPSNAFPIADDTKLTVIGWGALYVGGPAAEILQEVQVNKINQEICAERYRLLNEQRPPWFQLPDVTDNMFCSGILDVGGKDGCQGDSGGPVILDNDIVVGITSWGEGCAEALYPGVNADVRPVSDWIVAIANQ</sequence>
<gene>
    <name evidence="9" type="ORF">PLXY2_LOCUS9406</name>
</gene>
<evidence type="ECO:0000259" key="8">
    <source>
        <dbReference type="PROSITE" id="PS50240"/>
    </source>
</evidence>